<proteinExistence type="predicted"/>
<dbReference type="EMBL" id="CP136893">
    <property type="protein sequence ID" value="WOL06038.1"/>
    <property type="molecule type" value="Genomic_DNA"/>
</dbReference>
<keyword evidence="2 8" id="KW-0863">Zinc-finger</keyword>
<evidence type="ECO:0000256" key="10">
    <source>
        <dbReference type="SAM" id="MobiDB-lite"/>
    </source>
</evidence>
<dbReference type="GO" id="GO:0008270">
    <property type="term" value="F:zinc ion binding"/>
    <property type="evidence" value="ECO:0007669"/>
    <property type="project" value="UniProtKB-KW"/>
</dbReference>
<dbReference type="GO" id="GO:0003677">
    <property type="term" value="F:DNA binding"/>
    <property type="evidence" value="ECO:0007669"/>
    <property type="project" value="UniProtKB-UniRule"/>
</dbReference>
<keyword evidence="13" id="KW-1185">Reference proteome</keyword>
<accession>A0AAQ3KFQ3</accession>
<dbReference type="PROSITE" id="PS01361">
    <property type="entry name" value="ZF_DOF_1"/>
    <property type="match status" value="1"/>
</dbReference>
<dbReference type="InterPro" id="IPR003851">
    <property type="entry name" value="Znf_Dof"/>
</dbReference>
<keyword evidence="4 9" id="KW-0805">Transcription regulation</keyword>
<dbReference type="Proteomes" id="UP001327560">
    <property type="component" value="Chromosome 4"/>
</dbReference>
<keyword evidence="7 8" id="KW-0539">Nucleus</keyword>
<keyword evidence="6 9" id="KW-0804">Transcription</keyword>
<evidence type="ECO:0000259" key="11">
    <source>
        <dbReference type="PROSITE" id="PS50884"/>
    </source>
</evidence>
<evidence type="ECO:0000256" key="2">
    <source>
        <dbReference type="ARBA" id="ARBA00022771"/>
    </source>
</evidence>
<organism evidence="12 13">
    <name type="scientific">Canna indica</name>
    <name type="common">Indian-shot</name>
    <dbReference type="NCBI Taxonomy" id="4628"/>
    <lineage>
        <taxon>Eukaryota</taxon>
        <taxon>Viridiplantae</taxon>
        <taxon>Streptophyta</taxon>
        <taxon>Embryophyta</taxon>
        <taxon>Tracheophyta</taxon>
        <taxon>Spermatophyta</taxon>
        <taxon>Magnoliopsida</taxon>
        <taxon>Liliopsida</taxon>
        <taxon>Zingiberales</taxon>
        <taxon>Cannaceae</taxon>
        <taxon>Canna</taxon>
    </lineage>
</organism>
<dbReference type="AlphaFoldDB" id="A0AAQ3KFQ3"/>
<feature type="domain" description="Dof-type" evidence="11">
    <location>
        <begin position="52"/>
        <end position="106"/>
    </location>
</feature>
<protein>
    <recommendedName>
        <fullName evidence="9">Dof zinc finger protein</fullName>
    </recommendedName>
</protein>
<dbReference type="InterPro" id="IPR045174">
    <property type="entry name" value="Dof"/>
</dbReference>
<evidence type="ECO:0000256" key="8">
    <source>
        <dbReference type="PROSITE-ProRule" id="PRU00071"/>
    </source>
</evidence>
<evidence type="ECO:0000256" key="3">
    <source>
        <dbReference type="ARBA" id="ARBA00022833"/>
    </source>
</evidence>
<dbReference type="GO" id="GO:0003700">
    <property type="term" value="F:DNA-binding transcription factor activity"/>
    <property type="evidence" value="ECO:0007669"/>
    <property type="project" value="UniProtKB-UniRule"/>
</dbReference>
<gene>
    <name evidence="12" type="ORF">Cni_G14770</name>
</gene>
<sequence>MGLSSKLASSDDVVLDWSQELLENGGMELPNPTSQARNDHQRQQQRQHCPPLKCPRCDSTNTKFCYYNNYSRSQPRHFCKACRRHWTEGGTLRNVPVGGCRKNKRAKTAPAATATASGAAVKTNNISSAPLPPPLQQQHKFPWLISGDHSSNIFPEILRQVMLRSQPLPQLQLAPSDYSFASSFSSEPSLPPPSFRPASMNSSDGNKNSPAFPLISSSYSYTLPTVTEECLGAAMNPCSTAAGAWQVGQVTALPTSTTSGMDHSSADYWSGWDGDMAGCS</sequence>
<evidence type="ECO:0000256" key="5">
    <source>
        <dbReference type="ARBA" id="ARBA00023125"/>
    </source>
</evidence>
<dbReference type="Pfam" id="PF02701">
    <property type="entry name" value="Zn_ribbon_Dof"/>
    <property type="match status" value="1"/>
</dbReference>
<comment type="function">
    <text evidence="9">Transcription factor that binds specifically to a 5'-AA[AG]G-3' consensus core sequence.</text>
</comment>
<feature type="region of interest" description="Disordered" evidence="10">
    <location>
        <begin position="182"/>
        <end position="206"/>
    </location>
</feature>
<comment type="subcellular location">
    <subcellularLocation>
        <location evidence="8 9">Nucleus</location>
    </subcellularLocation>
</comment>
<feature type="region of interest" description="Disordered" evidence="10">
    <location>
        <begin position="24"/>
        <end position="52"/>
    </location>
</feature>
<evidence type="ECO:0000256" key="1">
    <source>
        <dbReference type="ARBA" id="ARBA00022723"/>
    </source>
</evidence>
<evidence type="ECO:0000313" key="12">
    <source>
        <dbReference type="EMBL" id="WOL06038.1"/>
    </source>
</evidence>
<keyword evidence="1 9" id="KW-0479">Metal-binding</keyword>
<evidence type="ECO:0000256" key="4">
    <source>
        <dbReference type="ARBA" id="ARBA00023015"/>
    </source>
</evidence>
<dbReference type="PROSITE" id="PS50884">
    <property type="entry name" value="ZF_DOF_2"/>
    <property type="match status" value="1"/>
</dbReference>
<reference evidence="12 13" key="1">
    <citation type="submission" date="2023-10" db="EMBL/GenBank/DDBJ databases">
        <title>Chromosome-scale genome assembly provides insights into flower coloration mechanisms of Canna indica.</title>
        <authorList>
            <person name="Li C."/>
        </authorList>
    </citation>
    <scope>NUCLEOTIDE SEQUENCE [LARGE SCALE GENOMIC DNA]</scope>
    <source>
        <tissue evidence="12">Flower</tissue>
    </source>
</reference>
<keyword evidence="5 8" id="KW-0238">DNA-binding</keyword>
<name>A0AAQ3KFQ3_9LILI</name>
<evidence type="ECO:0000256" key="7">
    <source>
        <dbReference type="ARBA" id="ARBA00023242"/>
    </source>
</evidence>
<dbReference type="PANTHER" id="PTHR31992:SF97">
    <property type="entry name" value="DOF ZINC FINGER PROTEIN"/>
    <property type="match status" value="1"/>
</dbReference>
<dbReference type="PANTHER" id="PTHR31992">
    <property type="entry name" value="DOF ZINC FINGER PROTEIN DOF1.4-RELATED"/>
    <property type="match status" value="1"/>
</dbReference>
<evidence type="ECO:0000256" key="9">
    <source>
        <dbReference type="RuleBase" id="RU369094"/>
    </source>
</evidence>
<dbReference type="GO" id="GO:0005634">
    <property type="term" value="C:nucleus"/>
    <property type="evidence" value="ECO:0007669"/>
    <property type="project" value="UniProtKB-SubCell"/>
</dbReference>
<evidence type="ECO:0000256" key="6">
    <source>
        <dbReference type="ARBA" id="ARBA00023163"/>
    </source>
</evidence>
<keyword evidence="3 9" id="KW-0862">Zinc</keyword>
<evidence type="ECO:0000313" key="13">
    <source>
        <dbReference type="Proteomes" id="UP001327560"/>
    </source>
</evidence>